<proteinExistence type="predicted"/>
<dbReference type="EMBL" id="SZYD01000002">
    <property type="protein sequence ID" value="KAD7117790.1"/>
    <property type="molecule type" value="Genomic_DNA"/>
</dbReference>
<accession>A0A5N6PYY3</accession>
<dbReference type="Pfam" id="PF07727">
    <property type="entry name" value="RVT_2"/>
    <property type="match status" value="1"/>
</dbReference>
<evidence type="ECO:0000313" key="3">
    <source>
        <dbReference type="Proteomes" id="UP000326396"/>
    </source>
</evidence>
<comment type="caution">
    <text evidence="2">The sequence shown here is derived from an EMBL/GenBank/DDBJ whole genome shotgun (WGS) entry which is preliminary data.</text>
</comment>
<reference evidence="2 3" key="1">
    <citation type="submission" date="2019-05" db="EMBL/GenBank/DDBJ databases">
        <title>Mikania micrantha, genome provides insights into the molecular mechanism of rapid growth.</title>
        <authorList>
            <person name="Liu B."/>
        </authorList>
    </citation>
    <scope>NUCLEOTIDE SEQUENCE [LARGE SCALE GENOMIC DNA]</scope>
    <source>
        <strain evidence="2">NLD-2019</strain>
        <tissue evidence="2">Leaf</tissue>
    </source>
</reference>
<feature type="domain" description="Reverse transcriptase Ty1/copia-type" evidence="1">
    <location>
        <begin position="107"/>
        <end position="290"/>
    </location>
</feature>
<dbReference type="OrthoDB" id="418757at2759"/>
<gene>
    <name evidence="2" type="ORF">E3N88_05058</name>
</gene>
<dbReference type="InterPro" id="IPR013103">
    <property type="entry name" value="RVT_2"/>
</dbReference>
<dbReference type="Proteomes" id="UP000326396">
    <property type="component" value="Linkage Group LG10"/>
</dbReference>
<keyword evidence="3" id="KW-1185">Reference proteome</keyword>
<organism evidence="2 3">
    <name type="scientific">Mikania micrantha</name>
    <name type="common">bitter vine</name>
    <dbReference type="NCBI Taxonomy" id="192012"/>
    <lineage>
        <taxon>Eukaryota</taxon>
        <taxon>Viridiplantae</taxon>
        <taxon>Streptophyta</taxon>
        <taxon>Embryophyta</taxon>
        <taxon>Tracheophyta</taxon>
        <taxon>Spermatophyta</taxon>
        <taxon>Magnoliopsida</taxon>
        <taxon>eudicotyledons</taxon>
        <taxon>Gunneridae</taxon>
        <taxon>Pentapetalae</taxon>
        <taxon>asterids</taxon>
        <taxon>campanulids</taxon>
        <taxon>Asterales</taxon>
        <taxon>Asteraceae</taxon>
        <taxon>Asteroideae</taxon>
        <taxon>Heliantheae alliance</taxon>
        <taxon>Eupatorieae</taxon>
        <taxon>Mikania</taxon>
    </lineage>
</organism>
<dbReference type="AlphaFoldDB" id="A0A5N6PYY3"/>
<name>A0A5N6PYY3_9ASTR</name>
<evidence type="ECO:0000313" key="2">
    <source>
        <dbReference type="EMBL" id="KAD7117790.1"/>
    </source>
</evidence>
<sequence length="357" mass="41355">MAEDGKVKIEKFDGHDYGYWRMQVEDLLYQKSLHLPMLGLSYRPEKMTDAEWNLLDRQALGVVRLSLSKSVAYNIVKETTTFGVLKALSNMYEKPSASNKVFLIRQLVNTKLVLSIVASENLHLEQLDVKTAFLHGDLDEDIYMVQPEGFQISGKENMVCKLKKSLYGLKQAPRQWYLKFDNFMGRNGFKRCEMDHCCYIKKFSKSYIILLLYVDDMLIAGSDMKEINKLKKQMSEKFEMKDLGAAKQILGMSIFRNSKDGSLTLSQEKYIGKVLEKFSMKNARARNTPLGIKVRSFDQLGTRIRSIEVEIEEFSERHVATYKIAYRRRSRRFCTAFRYVRYGSRDVGTSAFPVTMV</sequence>
<dbReference type="SUPFAM" id="SSF56672">
    <property type="entry name" value="DNA/RNA polymerases"/>
    <property type="match status" value="1"/>
</dbReference>
<dbReference type="InterPro" id="IPR043502">
    <property type="entry name" value="DNA/RNA_pol_sf"/>
</dbReference>
<evidence type="ECO:0000259" key="1">
    <source>
        <dbReference type="Pfam" id="PF07727"/>
    </source>
</evidence>
<protein>
    <recommendedName>
        <fullName evidence="1">Reverse transcriptase Ty1/copia-type domain-containing protein</fullName>
    </recommendedName>
</protein>